<organism evidence="3 4">
    <name type="scientific">Kribbella hippodromi</name>
    <dbReference type="NCBI Taxonomy" id="434347"/>
    <lineage>
        <taxon>Bacteria</taxon>
        <taxon>Bacillati</taxon>
        <taxon>Actinomycetota</taxon>
        <taxon>Actinomycetes</taxon>
        <taxon>Propionibacteriales</taxon>
        <taxon>Kribbellaceae</taxon>
        <taxon>Kribbella</taxon>
    </lineage>
</organism>
<comment type="caution">
    <text evidence="3">The sequence shown here is derived from an EMBL/GenBank/DDBJ whole genome shotgun (WGS) entry which is preliminary data.</text>
</comment>
<evidence type="ECO:0000313" key="4">
    <source>
        <dbReference type="Proteomes" id="UP001501705"/>
    </source>
</evidence>
<dbReference type="CDD" id="cd08501">
    <property type="entry name" value="PBP2_Lpqw"/>
    <property type="match status" value="1"/>
</dbReference>
<dbReference type="InterPro" id="IPR030678">
    <property type="entry name" value="Peptide/Ni-bd"/>
</dbReference>
<accession>A0ABN2E0M2</accession>
<dbReference type="Gene3D" id="3.10.105.10">
    <property type="entry name" value="Dipeptide-binding Protein, Domain 3"/>
    <property type="match status" value="1"/>
</dbReference>
<dbReference type="InterPro" id="IPR039424">
    <property type="entry name" value="SBP_5"/>
</dbReference>
<keyword evidence="1" id="KW-0732">Signal</keyword>
<reference evidence="3 4" key="1">
    <citation type="journal article" date="2019" name="Int. J. Syst. Evol. Microbiol.">
        <title>The Global Catalogue of Microorganisms (GCM) 10K type strain sequencing project: providing services to taxonomists for standard genome sequencing and annotation.</title>
        <authorList>
            <consortium name="The Broad Institute Genomics Platform"/>
            <consortium name="The Broad Institute Genome Sequencing Center for Infectious Disease"/>
            <person name="Wu L."/>
            <person name="Ma J."/>
        </authorList>
    </citation>
    <scope>NUCLEOTIDE SEQUENCE [LARGE SCALE GENOMIC DNA]</scope>
    <source>
        <strain evidence="3 4">JCM 15572</strain>
    </source>
</reference>
<feature type="chain" id="PRO_5046769390" evidence="1">
    <location>
        <begin position="25"/>
        <end position="568"/>
    </location>
</feature>
<evidence type="ECO:0000259" key="2">
    <source>
        <dbReference type="Pfam" id="PF00496"/>
    </source>
</evidence>
<dbReference type="Proteomes" id="UP001501705">
    <property type="component" value="Unassembled WGS sequence"/>
</dbReference>
<dbReference type="Pfam" id="PF00496">
    <property type="entry name" value="SBP_bac_5"/>
    <property type="match status" value="1"/>
</dbReference>
<protein>
    <submittedName>
        <fullName evidence="3">ABC transporter family substrate-binding protein</fullName>
    </submittedName>
</protein>
<proteinExistence type="predicted"/>
<dbReference type="PROSITE" id="PS51257">
    <property type="entry name" value="PROKAR_LIPOPROTEIN"/>
    <property type="match status" value="1"/>
</dbReference>
<dbReference type="PIRSF" id="PIRSF002741">
    <property type="entry name" value="MppA"/>
    <property type="match status" value="1"/>
</dbReference>
<name>A0ABN2E0M2_9ACTN</name>
<dbReference type="Gene3D" id="3.40.190.10">
    <property type="entry name" value="Periplasmic binding protein-like II"/>
    <property type="match status" value="1"/>
</dbReference>
<gene>
    <name evidence="3" type="ORF">GCM10009804_56210</name>
</gene>
<feature type="signal peptide" evidence="1">
    <location>
        <begin position="1"/>
        <end position="24"/>
    </location>
</feature>
<dbReference type="PANTHER" id="PTHR30290">
    <property type="entry name" value="PERIPLASMIC BINDING COMPONENT OF ABC TRANSPORTER"/>
    <property type="match status" value="1"/>
</dbReference>
<dbReference type="InterPro" id="IPR000914">
    <property type="entry name" value="SBP_5_dom"/>
</dbReference>
<dbReference type="SUPFAM" id="SSF53850">
    <property type="entry name" value="Periplasmic binding protein-like II"/>
    <property type="match status" value="1"/>
</dbReference>
<evidence type="ECO:0000256" key="1">
    <source>
        <dbReference type="SAM" id="SignalP"/>
    </source>
</evidence>
<dbReference type="PANTHER" id="PTHR30290:SF65">
    <property type="entry name" value="MONOACYL PHOSPHATIDYLINOSITOL TETRAMANNOSIDE-BINDING PROTEIN LPQW-RELATED"/>
    <property type="match status" value="1"/>
</dbReference>
<dbReference type="RefSeq" id="WP_344238044.1">
    <property type="nucleotide sequence ID" value="NZ_BAAAPH010000020.1"/>
</dbReference>
<dbReference type="EMBL" id="BAAAPH010000020">
    <property type="protein sequence ID" value="GAA1592562.1"/>
    <property type="molecule type" value="Genomic_DNA"/>
</dbReference>
<keyword evidence="4" id="KW-1185">Reference proteome</keyword>
<evidence type="ECO:0000313" key="3">
    <source>
        <dbReference type="EMBL" id="GAA1592562.1"/>
    </source>
</evidence>
<feature type="domain" description="Solute-binding protein family 5" evidence="2">
    <location>
        <begin position="103"/>
        <end position="488"/>
    </location>
</feature>
<sequence>MRRTFTTAAIVAALATAACSAGGAAGGTGGATAGRVTGDLMTANTAKVQPDTGEITMAIEKTISNWNTMTAAGDISETVWVTTPVYPSVFTIQPDGSTVELNQDMMTSAEVVSQHPTVVKYVIKPEATWSDGVPITGADFEYQYQAMNGRDCPKCQAKDTNGLDRVKSIQTQDNGKTVTVTYNGDFSEWKRPFSRLLPAHIAKQHGDLTTSFNDYFAKTVPTFSGGPYRISDFKKDVSVTLEPNPKWYGRKPNLQKITFRMITDTQQTPIAMQNGEIQAMYPQPQVDLLSQVTNMEGQGVAYQMNQSLVMETFQFNLSNSTLADPALRKAIYTALNRQEIIGKTVGQFDKDVKPLGSVMIMQQQKGYQSKTEKFGYGDGNVDAAKKILTDAGYTVKDGQLINPKGVPVPALRSVYSVGNQTRKASMEVLQATVKQLGITLRLETTDSLGDTTAENAPYGYDLLIVGYTGSPFLAANAKQRFTTGTGYNKHYSSKKVDGLVDQALSSTDSAKTVDLINQADEQVIDDAFMMPLYQKPTLMVYDGKYANIRDNPTISGPTYNILEWGLRG</sequence>